<organism evidence="2">
    <name type="scientific">Spodoptera frugiperda granulovirus</name>
    <dbReference type="NCBI Taxonomy" id="307454"/>
    <lineage>
        <taxon>Viruses</taxon>
        <taxon>Viruses incertae sedis</taxon>
        <taxon>Naldaviricetes</taxon>
        <taxon>Lefavirales</taxon>
        <taxon>Baculoviridae</taxon>
        <taxon>Betabaculovirus</taxon>
        <taxon>Betabaculovirus spofrugiperdae</taxon>
    </lineage>
</organism>
<dbReference type="PROSITE" id="PS51723">
    <property type="entry name" value="PEPTIDASE_M60"/>
    <property type="match status" value="1"/>
</dbReference>
<reference evidence="2" key="1">
    <citation type="journal article" date="2018" name="PLoS ONE">
        <title>Genomic analysis of an Argentinean isolate of Spodoptera frugiperda granulovirus reveals that various baculoviruses code for Lef-7 proteins with three F-box domains.</title>
        <authorList>
            <person name="Ferrelli M.L."/>
            <person name="Pidre M.L."/>
            <person name="Ghiringhelli P.D."/>
            <person name="Torres S."/>
            <person name="Fabre M.L."/>
            <person name="Masson T."/>
            <person name="Cedola M.T."/>
            <person name="Sciocco-Cap A."/>
            <person name="Romanowski V."/>
        </authorList>
    </citation>
    <scope>NUCLEOTIDE SEQUENCE</scope>
    <source>
        <strain evidence="2">ARG</strain>
    </source>
</reference>
<dbReference type="InterPro" id="IPR031161">
    <property type="entry name" value="Peptidase_M60_dom"/>
</dbReference>
<dbReference type="EMBL" id="MH170055">
    <property type="protein sequence ID" value="AXS01157.1"/>
    <property type="molecule type" value="Genomic_DNA"/>
</dbReference>
<evidence type="ECO:0000259" key="1">
    <source>
        <dbReference type="PROSITE" id="PS51723"/>
    </source>
</evidence>
<accession>A0A346QW57</accession>
<evidence type="ECO:0000313" key="2">
    <source>
        <dbReference type="EMBL" id="AXS01157.1"/>
    </source>
</evidence>
<proteinExistence type="predicted"/>
<dbReference type="Gene3D" id="3.40.390.80">
    <property type="entry name" value="Peptidase M60, enhancin-like domain 2"/>
    <property type="match status" value="1"/>
</dbReference>
<name>A0A346QW57_9BBAC</name>
<feature type="domain" description="Peptidase M60" evidence="1">
    <location>
        <begin position="30"/>
        <end position="321"/>
    </location>
</feature>
<sequence length="857" mass="98839">MQLLIEQETPPIVRPLWIKYGQTSYLGMQHKRAVFPYIVRENSATRYRLTTPDTHTATLRLLNYDTRSEATYVVRSQTFTFINPPHRGVFFLDAQEENVARVEIDAFGWDPLPVYVHGETDEAQFKSLLNNAPFAYVDLNIITMLVPQKSIPLLQDTSLSALHTFYKNIIGFYDSFVGLVDDPTMTSVNANIVNKQFFVKADQSGTGGVYYTSQWLLQSNDNIDTYLQMIPSAWPVLTALAEAYDYINFKLSGALWNGILADRMQYNVMTASERQIGSYVFHDRAAVETRLNEHIRNKTDLDLWDDRDKLVVFSLINERDASVISAINQSFRMRNMNFVPLPHHWIWLTSLCKYDLTPLLVLFNVTHATFFRPNYMWEIIDTDAIIPYNLNTLQLISMKPCLYPINRCLSNFNITSDLIKQYVESTFALFTPLMLRQTKTLVNFVITVEIDDLDEVVGDAFHLYDGTLLAAKAVVSDAGVAVVQGLSPGVYRVQRPRGRQNFYAACFDGFDHHEPYIVVHETTTNVNVRYVKRITSSLQDEEYGFVIDYDLNIMIVFFVNGPQRRVSFNVTNTVYRSDNADLVFSIVLTLNDNSTVTFDIRGTQITLNNTTPITPNWYEYEQVRRLQLVGHQQLNRLLFFETIINFTSLPNNTAVFTLADQGVMMETTFAAPTSNERFFTRLHRQCKWLDNNVGSLVVENDVRDEIYMATHNLDTIRYDRYYPDRVRITSANYQFLSITHVQLIQLSIRLLENIATISLHDYTSSFVFGTMGIQVKNSLGELVFRRVFTSDERWVNKSVDFPVCENYTIQFHVPTTKRLLLYKNSKFIQDLRDNQPDLYMVVQNGVLIITDGPSMFD</sequence>
<protein>
    <submittedName>
        <fullName evidence="2">Enhancin-2</fullName>
    </submittedName>
</protein>